<accession>A0ABS0NDS9</accession>
<proteinExistence type="predicted"/>
<dbReference type="RefSeq" id="WP_197987144.1">
    <property type="nucleotide sequence ID" value="NZ_JACYXC010000001.1"/>
</dbReference>
<reference evidence="1 2" key="1">
    <citation type="submission" date="2020-09" db="EMBL/GenBank/DDBJ databases">
        <title>Biosynthesis of the nuclear factor of activated T cells inhibitor NFAT-133 and its congeners in Streptomyces pactum.</title>
        <authorList>
            <person name="Zhou W."/>
            <person name="Posri P."/>
            <person name="Abugrain M.E."/>
            <person name="Weisberg A.J."/>
            <person name="Chang J.H."/>
            <person name="Mahmud T."/>
        </authorList>
    </citation>
    <scope>NUCLEOTIDE SEQUENCE [LARGE SCALE GENOMIC DNA]</scope>
    <source>
        <strain evidence="1 2">ATCC 27456</strain>
    </source>
</reference>
<dbReference type="Proteomes" id="UP000807371">
    <property type="component" value="Unassembled WGS sequence"/>
</dbReference>
<organism evidence="1 2">
    <name type="scientific">Streptomyces pactum</name>
    <dbReference type="NCBI Taxonomy" id="68249"/>
    <lineage>
        <taxon>Bacteria</taxon>
        <taxon>Bacillati</taxon>
        <taxon>Actinomycetota</taxon>
        <taxon>Actinomycetes</taxon>
        <taxon>Kitasatosporales</taxon>
        <taxon>Streptomycetaceae</taxon>
        <taxon>Streptomyces</taxon>
    </lineage>
</organism>
<name>A0ABS0NDS9_9ACTN</name>
<dbReference type="Pfam" id="PF05853">
    <property type="entry name" value="BKACE"/>
    <property type="match status" value="1"/>
</dbReference>
<dbReference type="PANTHER" id="PTHR37418">
    <property type="entry name" value="3-KETO-5-AMINOHEXANOATE CLEAVAGE ENZYME-RELATED"/>
    <property type="match status" value="1"/>
</dbReference>
<dbReference type="Gene3D" id="3.20.20.70">
    <property type="entry name" value="Aldolase class I"/>
    <property type="match status" value="1"/>
</dbReference>
<keyword evidence="2" id="KW-1185">Reference proteome</keyword>
<evidence type="ECO:0000313" key="1">
    <source>
        <dbReference type="EMBL" id="MBH5333304.1"/>
    </source>
</evidence>
<sequence length="246" mass="25611">MLQVCLNGARRRPECSSLPVTPDELAAAARGAVAAGAEDIHLHPKDRDGRDTLEATAVAAAVDAVRAAVPGIPVGVTTGAWATADPRARAAQVRSWTVLPDHASVNWHEDGATEVAAALLDRGVGVEAGIYSGTPAAQRFLAWPRSGQVLRILAEITETTPQDALRAAAGLLGQLGSAAAPILLHGEDSAAWDVLRLAASRGLDTRIGLEDVLHLPDGTPAPDNATLVRLARRTIEEARGARPRNS</sequence>
<evidence type="ECO:0000313" key="2">
    <source>
        <dbReference type="Proteomes" id="UP000807371"/>
    </source>
</evidence>
<dbReference type="EMBL" id="JACYXC010000001">
    <property type="protein sequence ID" value="MBH5333304.1"/>
    <property type="molecule type" value="Genomic_DNA"/>
</dbReference>
<comment type="caution">
    <text evidence="1">The sequence shown here is derived from an EMBL/GenBank/DDBJ whole genome shotgun (WGS) entry which is preliminary data.</text>
</comment>
<protein>
    <submittedName>
        <fullName evidence="1">3-keto-5-aminohexanoate cleavage protein</fullName>
    </submittedName>
</protein>
<dbReference type="InterPro" id="IPR013785">
    <property type="entry name" value="Aldolase_TIM"/>
</dbReference>
<dbReference type="PANTHER" id="PTHR37418:SF1">
    <property type="entry name" value="3-KETO-5-AMINOHEXANOATE CLEAVAGE PROTEIN"/>
    <property type="match status" value="1"/>
</dbReference>
<gene>
    <name evidence="1" type="ORF">IHE55_00185</name>
</gene>
<dbReference type="InterPro" id="IPR008567">
    <property type="entry name" value="BKACE"/>
</dbReference>